<name>A0AAW1NTZ7_9CHLO</name>
<organism evidence="1 2">
    <name type="scientific">Symbiochloris irregularis</name>
    <dbReference type="NCBI Taxonomy" id="706552"/>
    <lineage>
        <taxon>Eukaryota</taxon>
        <taxon>Viridiplantae</taxon>
        <taxon>Chlorophyta</taxon>
        <taxon>core chlorophytes</taxon>
        <taxon>Trebouxiophyceae</taxon>
        <taxon>Trebouxiales</taxon>
        <taxon>Trebouxiaceae</taxon>
        <taxon>Symbiochloris</taxon>
    </lineage>
</organism>
<keyword evidence="2" id="KW-1185">Reference proteome</keyword>
<gene>
    <name evidence="1" type="ORF">WJX73_006077</name>
</gene>
<dbReference type="EMBL" id="JALJOQ010000135">
    <property type="protein sequence ID" value="KAK9794673.1"/>
    <property type="molecule type" value="Genomic_DNA"/>
</dbReference>
<evidence type="ECO:0000313" key="2">
    <source>
        <dbReference type="Proteomes" id="UP001465755"/>
    </source>
</evidence>
<dbReference type="AlphaFoldDB" id="A0AAW1NTZ7"/>
<proteinExistence type="predicted"/>
<sequence length="133" mass="14278">MLPACSNSSGLLLHPRTPPLAAPPPTIYRAGPVHLESISLLRRSSCRASRSLNRARKDTVDSAAPRQGLLAAGVLSGAGCALALVTLSHADVLLDRKMMPQSRTDPHSELVTMLCVYRDQNSNIILDTECPPR</sequence>
<protein>
    <submittedName>
        <fullName evidence="1">Uncharacterized protein</fullName>
    </submittedName>
</protein>
<dbReference type="Proteomes" id="UP001465755">
    <property type="component" value="Unassembled WGS sequence"/>
</dbReference>
<evidence type="ECO:0000313" key="1">
    <source>
        <dbReference type="EMBL" id="KAK9794673.1"/>
    </source>
</evidence>
<comment type="caution">
    <text evidence="1">The sequence shown here is derived from an EMBL/GenBank/DDBJ whole genome shotgun (WGS) entry which is preliminary data.</text>
</comment>
<accession>A0AAW1NTZ7</accession>
<reference evidence="1 2" key="1">
    <citation type="journal article" date="2024" name="Nat. Commun.">
        <title>Phylogenomics reveals the evolutionary origins of lichenization in chlorophyte algae.</title>
        <authorList>
            <person name="Puginier C."/>
            <person name="Libourel C."/>
            <person name="Otte J."/>
            <person name="Skaloud P."/>
            <person name="Haon M."/>
            <person name="Grisel S."/>
            <person name="Petersen M."/>
            <person name="Berrin J.G."/>
            <person name="Delaux P.M."/>
            <person name="Dal Grande F."/>
            <person name="Keller J."/>
        </authorList>
    </citation>
    <scope>NUCLEOTIDE SEQUENCE [LARGE SCALE GENOMIC DNA]</scope>
    <source>
        <strain evidence="1 2">SAG 2036</strain>
    </source>
</reference>